<protein>
    <recommendedName>
        <fullName evidence="2">N-acetyltransferase domain-containing protein</fullName>
    </recommendedName>
</protein>
<dbReference type="EMBL" id="QCYY01002989">
    <property type="protein sequence ID" value="ROT66145.1"/>
    <property type="molecule type" value="Genomic_DNA"/>
</dbReference>
<feature type="region of interest" description="Disordered" evidence="1">
    <location>
        <begin position="38"/>
        <end position="62"/>
    </location>
</feature>
<dbReference type="InterPro" id="IPR000182">
    <property type="entry name" value="GNAT_dom"/>
</dbReference>
<dbReference type="SUPFAM" id="SSF55729">
    <property type="entry name" value="Acyl-CoA N-acyltransferases (Nat)"/>
    <property type="match status" value="1"/>
</dbReference>
<evidence type="ECO:0000259" key="2">
    <source>
        <dbReference type="PROSITE" id="PS51186"/>
    </source>
</evidence>
<sequence>MQSHEFGFYRGILSCTYVDARTCSEALTADTGCCTRHSHRRRGSARTGDGLFSHNRAMSGTTTKPTHVMREVAYEELAGLKDRMSRYLPHSGSIYGMLDTKLRHPLVKEFSTAVYVPDSHSSSSLVVATPSCSSDLKSLTVFWWPEEEADDEDLALLLASLPSCRWDQPLFFYACSIPVLRKLESLMNHKCLAGGQTVWHRTSEGILYSISREDLQDHQLPPGFTMRPLRPEDTPTVRSWWKYNWSETYAALSSLLGCLASVGVFEEAAEGGEGDRKLVSWIHQYKNGYMGNTFTLPEYRRLGLARGATLALAREAIESGRPPYLVIDETNTGSILFHEKIGFKKQCGVGWNVSLPPGVALEDVTRAQND</sequence>
<dbReference type="AlphaFoldDB" id="A0A3R7LXY0"/>
<evidence type="ECO:0000313" key="3">
    <source>
        <dbReference type="EMBL" id="ROT66145.1"/>
    </source>
</evidence>
<dbReference type="Gene3D" id="3.40.630.30">
    <property type="match status" value="1"/>
</dbReference>
<evidence type="ECO:0000313" key="4">
    <source>
        <dbReference type="Proteomes" id="UP000283509"/>
    </source>
</evidence>
<evidence type="ECO:0000256" key="1">
    <source>
        <dbReference type="SAM" id="MobiDB-lite"/>
    </source>
</evidence>
<dbReference type="GO" id="GO:0016747">
    <property type="term" value="F:acyltransferase activity, transferring groups other than amino-acyl groups"/>
    <property type="evidence" value="ECO:0007669"/>
    <property type="project" value="InterPro"/>
</dbReference>
<dbReference type="OrthoDB" id="7305308at2759"/>
<reference evidence="3 4" key="1">
    <citation type="submission" date="2018-04" db="EMBL/GenBank/DDBJ databases">
        <authorList>
            <person name="Zhang X."/>
            <person name="Yuan J."/>
            <person name="Li F."/>
            <person name="Xiang J."/>
        </authorList>
    </citation>
    <scope>NUCLEOTIDE SEQUENCE [LARGE SCALE GENOMIC DNA]</scope>
    <source>
        <tissue evidence="3">Muscle</tissue>
    </source>
</reference>
<feature type="domain" description="N-acetyltransferase" evidence="2">
    <location>
        <begin position="224"/>
        <end position="362"/>
    </location>
</feature>
<dbReference type="PANTHER" id="PTHR20958:SF6">
    <property type="entry name" value="GLYCINE N-ACYLTRANSFERASE-LIKE PROTEIN"/>
    <property type="match status" value="1"/>
</dbReference>
<organism evidence="3 4">
    <name type="scientific">Penaeus vannamei</name>
    <name type="common">Whiteleg shrimp</name>
    <name type="synonym">Litopenaeus vannamei</name>
    <dbReference type="NCBI Taxonomy" id="6689"/>
    <lineage>
        <taxon>Eukaryota</taxon>
        <taxon>Metazoa</taxon>
        <taxon>Ecdysozoa</taxon>
        <taxon>Arthropoda</taxon>
        <taxon>Crustacea</taxon>
        <taxon>Multicrustacea</taxon>
        <taxon>Malacostraca</taxon>
        <taxon>Eumalacostraca</taxon>
        <taxon>Eucarida</taxon>
        <taxon>Decapoda</taxon>
        <taxon>Dendrobranchiata</taxon>
        <taxon>Penaeoidea</taxon>
        <taxon>Penaeidae</taxon>
        <taxon>Penaeus</taxon>
    </lineage>
</organism>
<proteinExistence type="predicted"/>
<gene>
    <name evidence="3" type="ORF">C7M84_015858</name>
</gene>
<dbReference type="PANTHER" id="PTHR20958">
    <property type="entry name" value="GLYCINE N-ACYLTRANSFERASE-LIKE PROTEIN"/>
    <property type="match status" value="1"/>
</dbReference>
<dbReference type="Pfam" id="PF08445">
    <property type="entry name" value="FR47"/>
    <property type="match status" value="1"/>
</dbReference>
<dbReference type="PROSITE" id="PS51186">
    <property type="entry name" value="GNAT"/>
    <property type="match status" value="1"/>
</dbReference>
<name>A0A3R7LXY0_PENVA</name>
<keyword evidence="4" id="KW-1185">Reference proteome</keyword>
<reference evidence="3 4" key="2">
    <citation type="submission" date="2019-01" db="EMBL/GenBank/DDBJ databases">
        <title>The decoding of complex shrimp genome reveals the adaptation for benthos swimmer, frequently molting mechanism and breeding impact on genome.</title>
        <authorList>
            <person name="Sun Y."/>
            <person name="Gao Y."/>
            <person name="Yu Y."/>
        </authorList>
    </citation>
    <scope>NUCLEOTIDE SEQUENCE [LARGE SCALE GENOMIC DNA]</scope>
    <source>
        <tissue evidence="3">Muscle</tissue>
    </source>
</reference>
<dbReference type="InterPro" id="IPR013653">
    <property type="entry name" value="GCN5-like_dom"/>
</dbReference>
<dbReference type="InterPro" id="IPR016181">
    <property type="entry name" value="Acyl_CoA_acyltransferase"/>
</dbReference>
<accession>A0A3R7LXY0</accession>
<comment type="caution">
    <text evidence="3">The sequence shown here is derived from an EMBL/GenBank/DDBJ whole genome shotgun (WGS) entry which is preliminary data.</text>
</comment>
<dbReference type="Proteomes" id="UP000283509">
    <property type="component" value="Unassembled WGS sequence"/>
</dbReference>
<dbReference type="InterPro" id="IPR053225">
    <property type="entry name" value="Acyl-CoA_N-acyltransferase"/>
</dbReference>